<feature type="transmembrane region" description="Helical" evidence="19">
    <location>
        <begin position="615"/>
        <end position="636"/>
    </location>
</feature>
<protein>
    <submittedName>
        <fullName evidence="22">Receptor-like protein kinase HSL1</fullName>
    </submittedName>
</protein>
<evidence type="ECO:0000256" key="2">
    <source>
        <dbReference type="ARBA" id="ARBA00008684"/>
    </source>
</evidence>
<evidence type="ECO:0000256" key="5">
    <source>
        <dbReference type="ARBA" id="ARBA00022527"/>
    </source>
</evidence>
<evidence type="ECO:0000256" key="8">
    <source>
        <dbReference type="ARBA" id="ARBA00022679"/>
    </source>
</evidence>
<dbReference type="GO" id="GO:0005524">
    <property type="term" value="F:ATP binding"/>
    <property type="evidence" value="ECO:0007669"/>
    <property type="project" value="UniProtKB-KW"/>
</dbReference>
<dbReference type="PANTHER" id="PTHR48056:SF20">
    <property type="entry name" value="PROTEIN KINASE DOMAIN-CONTAINING PROTEIN"/>
    <property type="match status" value="1"/>
</dbReference>
<dbReference type="InterPro" id="IPR050647">
    <property type="entry name" value="Plant_LRR-RLKs"/>
</dbReference>
<evidence type="ECO:0000256" key="17">
    <source>
        <dbReference type="ARBA" id="ARBA00023170"/>
    </source>
</evidence>
<dbReference type="InterPro" id="IPR008271">
    <property type="entry name" value="Ser/Thr_kinase_AS"/>
</dbReference>
<evidence type="ECO:0000256" key="3">
    <source>
        <dbReference type="ARBA" id="ARBA00022473"/>
    </source>
</evidence>
<evidence type="ECO:0000256" key="19">
    <source>
        <dbReference type="SAM" id="Phobius"/>
    </source>
</evidence>
<evidence type="ECO:0000256" key="11">
    <source>
        <dbReference type="ARBA" id="ARBA00022737"/>
    </source>
</evidence>
<evidence type="ECO:0000256" key="4">
    <source>
        <dbReference type="ARBA" id="ARBA00022475"/>
    </source>
</evidence>
<evidence type="ECO:0000313" key="22">
    <source>
        <dbReference type="EMBL" id="PKA57148.1"/>
    </source>
</evidence>
<keyword evidence="16 19" id="KW-0472">Membrane</keyword>
<comment type="subcellular location">
    <subcellularLocation>
        <location evidence="1">Cell membrane</location>
        <topology evidence="1">Single-pass membrane protein</topology>
    </subcellularLocation>
</comment>
<keyword evidence="18" id="KW-0325">Glycoprotein</keyword>
<sequence length="978" mass="108605">MGKIYIFLHFFMSFLLFSFFPFSKSQGLETQALLQFKNTLNDPFNYLQSWKSSQNPCNFYGVMCDSDSGGVIGISLSNRSLSGEISSSISSLKRLKYLDIGSNSISGTIPSEILSCRNLQLLNLSYNGLSGQLLDLSPFTDLRVLDLSSNGFSGRFPDWVGNLSSLVQLGLAGISFEEGEIPSNIGNLKNLTFLFLAQCNFIGEIPPSIFQLKALGTIDFSMNKLSGQFPKAITDMPNLYKIELYQNNFTGEVPPEIAKLANLQEIDISRNQIYGKLPAEMGSLKNLTVIQLFQNNFWGEIPHGFADLKFLKGFSIYMNNFSGEFPPNLGRFSPLNSIDISENSFSGAFPRFLCQNNNLQYLLALKNDFSGGFPDIYSTCKSLIRFRISQNHFTGTLADGLWGMPNAIIIDFADNGFTGGLSSEIGMSVSLTQLNLQNNRFSGKIPLEIGKLSQLQKFYAFNNSISGGLPSEIGELKHLTSLHLENNELTGRIPYEISNCTRLVEIDLSQNSLSGVVPESLSSLTSLNSINLSENLITGIIPYALQSLKLSSIDFSRNQLSGEIPSGLLLIAGLEAFIGNPGLCISENSLTPWHDGFRSCRFDGEQRDVSWKGPVLVAIILLIVVLLLAGLAIVSYKNFKQIESIRKKDLEKGTEHDGQWKLESFHPTELEAEEICNLEEKNLLSSGGTGKVYRLDLKNKGTVAVKQLWKKNGVNASVVEIDIVGKMRHRNILKLYACLSRGGLNFLVYEYMPNGNLYQALHREIKGNRLELDWDRRYKIAVGAAKGIMYLHHDCSPPIIHRDIKSTNILLDEEYEAKIADFGIARIMEEKDFSCFAGTHGYMAPELAYSPKLTEKSDVYSFGVVLLELLTGRSATEPQYGEGKDIVNWVSCHLNSSNLAEILDRRVSTVAEEDMIKVLKVAILCTTKLPLVRPTMREVVNMLIDADPMTAVQTKKRNYGTIHAKIQRESALLISSSS</sequence>
<dbReference type="SMART" id="SM00369">
    <property type="entry name" value="LRR_TYP"/>
    <property type="match status" value="6"/>
</dbReference>
<dbReference type="Proteomes" id="UP000236161">
    <property type="component" value="Unassembled WGS sequence"/>
</dbReference>
<keyword evidence="7" id="KW-0433">Leucine-rich repeat</keyword>
<dbReference type="GO" id="GO:0033612">
    <property type="term" value="F:receptor serine/threonine kinase binding"/>
    <property type="evidence" value="ECO:0007669"/>
    <property type="project" value="TreeGrafter"/>
</dbReference>
<dbReference type="InterPro" id="IPR000719">
    <property type="entry name" value="Prot_kinase_dom"/>
</dbReference>
<evidence type="ECO:0000256" key="13">
    <source>
        <dbReference type="ARBA" id="ARBA00022777"/>
    </source>
</evidence>
<evidence type="ECO:0000256" key="15">
    <source>
        <dbReference type="ARBA" id="ARBA00022989"/>
    </source>
</evidence>
<dbReference type="FunFam" id="3.80.10.10:FF:000383">
    <property type="entry name" value="Leucine-rich repeat receptor protein kinase EMS1"/>
    <property type="match status" value="1"/>
</dbReference>
<dbReference type="InterPro" id="IPR032675">
    <property type="entry name" value="LRR_dom_sf"/>
</dbReference>
<keyword evidence="15 19" id="KW-1133">Transmembrane helix</keyword>
<dbReference type="FunFam" id="3.80.10.10:FF:000228">
    <property type="entry name" value="Leucine-rich repeat receptor-like serine/threonine-protein kinase BAM1"/>
    <property type="match status" value="1"/>
</dbReference>
<evidence type="ECO:0000256" key="6">
    <source>
        <dbReference type="ARBA" id="ARBA00022553"/>
    </source>
</evidence>
<dbReference type="SUPFAM" id="SSF52047">
    <property type="entry name" value="RNI-like"/>
    <property type="match status" value="2"/>
</dbReference>
<dbReference type="Pfam" id="PF00069">
    <property type="entry name" value="Pkinase"/>
    <property type="match status" value="1"/>
</dbReference>
<evidence type="ECO:0000256" key="12">
    <source>
        <dbReference type="ARBA" id="ARBA00022741"/>
    </source>
</evidence>
<dbReference type="Gene3D" id="3.80.10.10">
    <property type="entry name" value="Ribonuclease Inhibitor"/>
    <property type="match status" value="4"/>
</dbReference>
<organism evidence="22 23">
    <name type="scientific">Apostasia shenzhenica</name>
    <dbReference type="NCBI Taxonomy" id="1088818"/>
    <lineage>
        <taxon>Eukaryota</taxon>
        <taxon>Viridiplantae</taxon>
        <taxon>Streptophyta</taxon>
        <taxon>Embryophyta</taxon>
        <taxon>Tracheophyta</taxon>
        <taxon>Spermatophyta</taxon>
        <taxon>Magnoliopsida</taxon>
        <taxon>Liliopsida</taxon>
        <taxon>Asparagales</taxon>
        <taxon>Orchidaceae</taxon>
        <taxon>Apostasioideae</taxon>
        <taxon>Apostasia</taxon>
    </lineage>
</organism>
<keyword evidence="10 20" id="KW-0732">Signal</keyword>
<keyword evidence="12" id="KW-0547">Nucleotide-binding</keyword>
<dbReference type="Pfam" id="PF13855">
    <property type="entry name" value="LRR_8"/>
    <property type="match status" value="1"/>
</dbReference>
<dbReference type="Pfam" id="PF08263">
    <property type="entry name" value="LRRNT_2"/>
    <property type="match status" value="1"/>
</dbReference>
<evidence type="ECO:0000259" key="21">
    <source>
        <dbReference type="PROSITE" id="PS50011"/>
    </source>
</evidence>
<evidence type="ECO:0000256" key="9">
    <source>
        <dbReference type="ARBA" id="ARBA00022692"/>
    </source>
</evidence>
<dbReference type="InterPro" id="IPR001611">
    <property type="entry name" value="Leu-rich_rpt"/>
</dbReference>
<dbReference type="GO" id="GO:0004674">
    <property type="term" value="F:protein serine/threonine kinase activity"/>
    <property type="evidence" value="ECO:0007669"/>
    <property type="project" value="UniProtKB-KW"/>
</dbReference>
<dbReference type="GO" id="GO:0048608">
    <property type="term" value="P:reproductive structure development"/>
    <property type="evidence" value="ECO:0007669"/>
    <property type="project" value="UniProtKB-ARBA"/>
</dbReference>
<feature type="signal peptide" evidence="20">
    <location>
        <begin position="1"/>
        <end position="27"/>
    </location>
</feature>
<dbReference type="Pfam" id="PF00560">
    <property type="entry name" value="LRR_1"/>
    <property type="match status" value="4"/>
</dbReference>
<dbReference type="InterPro" id="IPR011009">
    <property type="entry name" value="Kinase-like_dom_sf"/>
</dbReference>
<keyword evidence="14" id="KW-0067">ATP-binding</keyword>
<dbReference type="EMBL" id="KZ451969">
    <property type="protein sequence ID" value="PKA57148.1"/>
    <property type="molecule type" value="Genomic_DNA"/>
</dbReference>
<dbReference type="InterPro" id="IPR003591">
    <property type="entry name" value="Leu-rich_rpt_typical-subtyp"/>
</dbReference>
<dbReference type="GO" id="GO:0048367">
    <property type="term" value="P:shoot system development"/>
    <property type="evidence" value="ECO:0007669"/>
    <property type="project" value="UniProtKB-ARBA"/>
</dbReference>
<dbReference type="SUPFAM" id="SSF56112">
    <property type="entry name" value="Protein kinase-like (PK-like)"/>
    <property type="match status" value="1"/>
</dbReference>
<dbReference type="OrthoDB" id="676979at2759"/>
<keyword evidence="13 22" id="KW-0418">Kinase</keyword>
<dbReference type="FunFam" id="1.10.510.10:FF:000632">
    <property type="entry name" value="leucine-rich repeat receptor-like protein kinase TDR"/>
    <property type="match status" value="1"/>
</dbReference>
<dbReference type="GO" id="GO:0009791">
    <property type="term" value="P:post-embryonic development"/>
    <property type="evidence" value="ECO:0007669"/>
    <property type="project" value="UniProtKB-ARBA"/>
</dbReference>
<keyword evidence="8" id="KW-0808">Transferase</keyword>
<dbReference type="PANTHER" id="PTHR48056">
    <property type="entry name" value="LRR RECEPTOR-LIKE SERINE/THREONINE-PROTEIN KINASE-RELATED"/>
    <property type="match status" value="1"/>
</dbReference>
<keyword evidence="23" id="KW-1185">Reference proteome</keyword>
<evidence type="ECO:0000256" key="18">
    <source>
        <dbReference type="ARBA" id="ARBA00023180"/>
    </source>
</evidence>
<dbReference type="Gene3D" id="1.10.510.10">
    <property type="entry name" value="Transferase(Phosphotransferase) domain 1"/>
    <property type="match status" value="1"/>
</dbReference>
<dbReference type="GO" id="GO:0005886">
    <property type="term" value="C:plasma membrane"/>
    <property type="evidence" value="ECO:0007669"/>
    <property type="project" value="UniProtKB-SubCell"/>
</dbReference>
<reference evidence="22 23" key="1">
    <citation type="journal article" date="2017" name="Nature">
        <title>The Apostasia genome and the evolution of orchids.</title>
        <authorList>
            <person name="Zhang G.Q."/>
            <person name="Liu K.W."/>
            <person name="Li Z."/>
            <person name="Lohaus R."/>
            <person name="Hsiao Y.Y."/>
            <person name="Niu S.C."/>
            <person name="Wang J.Y."/>
            <person name="Lin Y.C."/>
            <person name="Xu Q."/>
            <person name="Chen L.J."/>
            <person name="Yoshida K."/>
            <person name="Fujiwara S."/>
            <person name="Wang Z.W."/>
            <person name="Zhang Y.Q."/>
            <person name="Mitsuda N."/>
            <person name="Wang M."/>
            <person name="Liu G.H."/>
            <person name="Pecoraro L."/>
            <person name="Huang H.X."/>
            <person name="Xiao X.J."/>
            <person name="Lin M."/>
            <person name="Wu X.Y."/>
            <person name="Wu W.L."/>
            <person name="Chen Y.Y."/>
            <person name="Chang S.B."/>
            <person name="Sakamoto S."/>
            <person name="Ohme-Takagi M."/>
            <person name="Yagi M."/>
            <person name="Zeng S.J."/>
            <person name="Shen C.Y."/>
            <person name="Yeh C.M."/>
            <person name="Luo Y.B."/>
            <person name="Tsai W.C."/>
            <person name="Van de Peer Y."/>
            <person name="Liu Z.J."/>
        </authorList>
    </citation>
    <scope>NUCLEOTIDE SEQUENCE [LARGE SCALE GENOMIC DNA]</scope>
    <source>
        <strain evidence="23">cv. Shenzhen</strain>
        <tissue evidence="22">Stem</tissue>
    </source>
</reference>
<evidence type="ECO:0000256" key="10">
    <source>
        <dbReference type="ARBA" id="ARBA00022729"/>
    </source>
</evidence>
<keyword evidence="9 19" id="KW-0812">Transmembrane</keyword>
<evidence type="ECO:0000256" key="1">
    <source>
        <dbReference type="ARBA" id="ARBA00004162"/>
    </source>
</evidence>
<dbReference type="InterPro" id="IPR055414">
    <property type="entry name" value="LRR_R13L4/SHOC2-like"/>
</dbReference>
<feature type="domain" description="Protein kinase" evidence="21">
    <location>
        <begin position="678"/>
        <end position="950"/>
    </location>
</feature>
<evidence type="ECO:0000256" key="16">
    <source>
        <dbReference type="ARBA" id="ARBA00023136"/>
    </source>
</evidence>
<keyword evidence="6" id="KW-0597">Phosphoprotein</keyword>
<feature type="chain" id="PRO_5014142894" evidence="20">
    <location>
        <begin position="28"/>
        <end position="978"/>
    </location>
</feature>
<keyword evidence="5" id="KW-0723">Serine/threonine-protein kinase</keyword>
<dbReference type="GO" id="GO:1905393">
    <property type="term" value="P:plant organ formation"/>
    <property type="evidence" value="ECO:0007669"/>
    <property type="project" value="UniProtKB-ARBA"/>
</dbReference>
<keyword evidence="3" id="KW-0217">Developmental protein</keyword>
<keyword evidence="11" id="KW-0677">Repeat</keyword>
<dbReference type="InterPro" id="IPR013210">
    <property type="entry name" value="LRR_N_plant-typ"/>
</dbReference>
<dbReference type="PROSITE" id="PS00108">
    <property type="entry name" value="PROTEIN_KINASE_ST"/>
    <property type="match status" value="1"/>
</dbReference>
<evidence type="ECO:0000256" key="7">
    <source>
        <dbReference type="ARBA" id="ARBA00022614"/>
    </source>
</evidence>
<evidence type="ECO:0000256" key="20">
    <source>
        <dbReference type="SAM" id="SignalP"/>
    </source>
</evidence>
<dbReference type="AlphaFoldDB" id="A0A2I0ANK5"/>
<name>A0A2I0ANK5_9ASPA</name>
<dbReference type="SMART" id="SM00220">
    <property type="entry name" value="S_TKc"/>
    <property type="match status" value="1"/>
</dbReference>
<dbReference type="Gene3D" id="3.30.200.20">
    <property type="entry name" value="Phosphorylase Kinase, domain 1"/>
    <property type="match status" value="1"/>
</dbReference>
<dbReference type="Pfam" id="PF23598">
    <property type="entry name" value="LRR_14"/>
    <property type="match status" value="1"/>
</dbReference>
<dbReference type="FunFam" id="3.80.10.10:FF:000215">
    <property type="entry name" value="Receptor-like protein kinase HSL1"/>
    <property type="match status" value="1"/>
</dbReference>
<dbReference type="STRING" id="1088818.A0A2I0ANK5"/>
<gene>
    <name evidence="22" type="primary">HSL1</name>
    <name evidence="22" type="ORF">AXF42_Ash002452</name>
</gene>
<keyword evidence="17 22" id="KW-0675">Receptor</keyword>
<proteinExistence type="inferred from homology"/>
<comment type="similarity">
    <text evidence="2">Belongs to the protein kinase superfamily. Ser/Thr protein kinase family.</text>
</comment>
<accession>A0A2I0ANK5</accession>
<dbReference type="PROSITE" id="PS50011">
    <property type="entry name" value="PROTEIN_KINASE_DOM"/>
    <property type="match status" value="1"/>
</dbReference>
<evidence type="ECO:0000256" key="14">
    <source>
        <dbReference type="ARBA" id="ARBA00022840"/>
    </source>
</evidence>
<evidence type="ECO:0000313" key="23">
    <source>
        <dbReference type="Proteomes" id="UP000236161"/>
    </source>
</evidence>
<keyword evidence="4" id="KW-1003">Cell membrane</keyword>